<comment type="caution">
    <text evidence="3">The sequence shown here is derived from an EMBL/GenBank/DDBJ whole genome shotgun (WGS) entry which is preliminary data.</text>
</comment>
<gene>
    <name evidence="3" type="ORF">VO63_36580</name>
</gene>
<dbReference type="SUPFAM" id="SSF49785">
    <property type="entry name" value="Galactose-binding domain-like"/>
    <property type="match status" value="1"/>
</dbReference>
<evidence type="ECO:0000313" key="3">
    <source>
        <dbReference type="EMBL" id="KKZ68995.1"/>
    </source>
</evidence>
<organism evidence="3 4">
    <name type="scientific">Streptomyces showdoensis</name>
    <dbReference type="NCBI Taxonomy" id="68268"/>
    <lineage>
        <taxon>Bacteria</taxon>
        <taxon>Bacillati</taxon>
        <taxon>Actinomycetota</taxon>
        <taxon>Actinomycetes</taxon>
        <taxon>Kitasatosporales</taxon>
        <taxon>Streptomycetaceae</taxon>
        <taxon>Streptomyces</taxon>
    </lineage>
</organism>
<evidence type="ECO:0000256" key="2">
    <source>
        <dbReference type="SAM" id="Phobius"/>
    </source>
</evidence>
<evidence type="ECO:0000256" key="1">
    <source>
        <dbReference type="SAM" id="MobiDB-lite"/>
    </source>
</evidence>
<reference evidence="3 4" key="1">
    <citation type="submission" date="2015-05" db="EMBL/GenBank/DDBJ databases">
        <title>Draft Genome assembly of Streptomyces showdoensis.</title>
        <authorList>
            <person name="Thapa K.K."/>
            <person name="Metsa-Ketela M."/>
        </authorList>
    </citation>
    <scope>NUCLEOTIDE SEQUENCE [LARGE SCALE GENOMIC DNA]</scope>
    <source>
        <strain evidence="3 4">ATCC 15227</strain>
    </source>
</reference>
<feature type="non-terminal residue" evidence="3">
    <location>
        <position position="1"/>
    </location>
</feature>
<sequence length="304" mass="31295">AHEAVASQAATGPTPAPVTPTPAPAPGPSDTVVRALLVPVPESGPSAPAAVLPGRPDAPRPTVRAAEAPVVAQGGAPCGACGTANSPGRHFCRFCATPLVARPATEAEGPYAGQRPRLARDRSRWIVRALATAAVVALLVGGIIGGPPAARAVQDHFADRAPVHPAAWRASHAAPKQGASMAGDGYSNTWWGTGYAGDSAGQYLEALFGEPTDLLAVLITPGSGKNTTRADGQATPRTFDLVVTDSGGETHVSQHRINDGGTQKIELRVRDAVSVRLVVRTAWRADPSRQVAVAELEFFGRSFS</sequence>
<dbReference type="NCBIfam" id="NF047619">
    <property type="entry name" value="NADase_discoid"/>
    <property type="match status" value="1"/>
</dbReference>
<evidence type="ECO:0008006" key="5">
    <source>
        <dbReference type="Google" id="ProtNLM"/>
    </source>
</evidence>
<dbReference type="Gene3D" id="2.60.120.260">
    <property type="entry name" value="Galactose-binding domain-like"/>
    <property type="match status" value="1"/>
</dbReference>
<accession>A0A2P2GDZ9</accession>
<keyword evidence="2" id="KW-0812">Transmembrane</keyword>
<evidence type="ECO:0000313" key="4">
    <source>
        <dbReference type="Proteomes" id="UP000265325"/>
    </source>
</evidence>
<keyword evidence="4" id="KW-1185">Reference proteome</keyword>
<dbReference type="EMBL" id="LAQS01000132">
    <property type="protein sequence ID" value="KKZ68995.1"/>
    <property type="molecule type" value="Genomic_DNA"/>
</dbReference>
<dbReference type="InterPro" id="IPR057561">
    <property type="entry name" value="NADase_transloc"/>
</dbReference>
<dbReference type="RefSeq" id="WP_046912489.1">
    <property type="nucleotide sequence ID" value="NZ_LAQS01000132.1"/>
</dbReference>
<dbReference type="InterPro" id="IPR008979">
    <property type="entry name" value="Galactose-bd-like_sf"/>
</dbReference>
<feature type="compositionally biased region" description="Pro residues" evidence="1">
    <location>
        <begin position="14"/>
        <end position="27"/>
    </location>
</feature>
<feature type="transmembrane region" description="Helical" evidence="2">
    <location>
        <begin position="125"/>
        <end position="144"/>
    </location>
</feature>
<protein>
    <recommendedName>
        <fullName evidence="5">Zinc ribbon domain-containing protein</fullName>
    </recommendedName>
</protein>
<name>A0A2P2GDZ9_STREW</name>
<keyword evidence="2" id="KW-0472">Membrane</keyword>
<proteinExistence type="predicted"/>
<dbReference type="AlphaFoldDB" id="A0A2P2GDZ9"/>
<dbReference type="Proteomes" id="UP000265325">
    <property type="component" value="Unassembled WGS sequence"/>
</dbReference>
<keyword evidence="2" id="KW-1133">Transmembrane helix</keyword>
<feature type="region of interest" description="Disordered" evidence="1">
    <location>
        <begin position="1"/>
        <end position="30"/>
    </location>
</feature>